<dbReference type="RefSeq" id="WP_106666238.1">
    <property type="nucleotide sequence ID" value="NZ_PGGM01000012.1"/>
</dbReference>
<dbReference type="PANTHER" id="PTHR40269">
    <property type="entry name" value="OUTER MEMBRANE PROTEIN-RELATED"/>
    <property type="match status" value="1"/>
</dbReference>
<feature type="region of interest" description="Disordered" evidence="1">
    <location>
        <begin position="289"/>
        <end position="463"/>
    </location>
</feature>
<dbReference type="OrthoDB" id="197257at2"/>
<dbReference type="EMBL" id="PGGM01000012">
    <property type="protein sequence ID" value="PSH61562.1"/>
    <property type="molecule type" value="Genomic_DNA"/>
</dbReference>
<keyword evidence="3" id="KW-1185">Reference proteome</keyword>
<dbReference type="Pfam" id="PF11737">
    <property type="entry name" value="DUF3300"/>
    <property type="match status" value="1"/>
</dbReference>
<evidence type="ECO:0000313" key="3">
    <source>
        <dbReference type="Proteomes" id="UP000241764"/>
    </source>
</evidence>
<dbReference type="InterPro" id="IPR021728">
    <property type="entry name" value="DUF3300"/>
</dbReference>
<organism evidence="2 3">
    <name type="scientific">Phyllobacterium sophorae</name>
    <dbReference type="NCBI Taxonomy" id="1520277"/>
    <lineage>
        <taxon>Bacteria</taxon>
        <taxon>Pseudomonadati</taxon>
        <taxon>Pseudomonadota</taxon>
        <taxon>Alphaproteobacteria</taxon>
        <taxon>Hyphomicrobiales</taxon>
        <taxon>Phyllobacteriaceae</taxon>
        <taxon>Phyllobacterium</taxon>
    </lineage>
</organism>
<comment type="caution">
    <text evidence="2">The sequence shown here is derived from an EMBL/GenBank/DDBJ whole genome shotgun (WGS) entry which is preliminary data.</text>
</comment>
<evidence type="ECO:0000256" key="1">
    <source>
        <dbReference type="SAM" id="MobiDB-lite"/>
    </source>
</evidence>
<name>A0A2P7B525_9HYPH</name>
<protein>
    <submittedName>
        <fullName evidence="2">DUF3300 domain-containing protein</fullName>
    </submittedName>
</protein>
<feature type="compositionally biased region" description="Polar residues" evidence="1">
    <location>
        <begin position="359"/>
        <end position="368"/>
    </location>
</feature>
<accession>A0A2P7B525</accession>
<dbReference type="AlphaFoldDB" id="A0A2P7B525"/>
<proteinExistence type="predicted"/>
<reference evidence="3" key="1">
    <citation type="submission" date="2017-11" db="EMBL/GenBank/DDBJ databases">
        <authorList>
            <person name="Kuznetsova I."/>
            <person name="Sazanova A."/>
            <person name="Chirak E."/>
            <person name="Safronova V."/>
            <person name="Willems A."/>
        </authorList>
    </citation>
    <scope>NUCLEOTIDE SEQUENCE [LARGE SCALE GENOMIC DNA]</scope>
    <source>
        <strain evidence="3">CCBAU 03422</strain>
    </source>
</reference>
<evidence type="ECO:0000313" key="2">
    <source>
        <dbReference type="EMBL" id="PSH61562.1"/>
    </source>
</evidence>
<dbReference type="PANTHER" id="PTHR40269:SF1">
    <property type="entry name" value="OUTER MEMBRANE PROTEIN"/>
    <property type="match status" value="1"/>
</dbReference>
<feature type="compositionally biased region" description="Polar residues" evidence="1">
    <location>
        <begin position="341"/>
        <end position="350"/>
    </location>
</feature>
<gene>
    <name evidence="2" type="ORF">CU103_22365</name>
</gene>
<feature type="compositionally biased region" description="Gly residues" evidence="1">
    <location>
        <begin position="429"/>
        <end position="463"/>
    </location>
</feature>
<dbReference type="Proteomes" id="UP000241764">
    <property type="component" value="Unassembled WGS sequence"/>
</dbReference>
<sequence>MSFHNNAIALIISAALMLLSEPWLHGASAQTQSAPEAAATATDAPTLLTADELETLVARIALYPDDLVALVLSATVNPLQIVQAARFIDQAKNKPDLKPDPAWDGSIISLLNYPTVLTMMNDDLAWTQQLGEAVVDQQKDVLVAIQQLRDKAVADGTIKSDSKVIVETKNDNVIIRPAQKEVTYVPTYDPMILTSPTYVATEPIIYGDPYPSYYYPYAPYWTGFLTGAVWGAAVDWDNWHSWGGDDIDIDINNINRDDFKFDRDNLQNLNFDRSQLKFDRDSITNNLRQNNANRLDLKNNRQSARTSGGLAGAGSKIQSSDIRRDVQQGLKQKAGGIASKAQGQAANRNIGQKAAANRPNLNKGQAANLNRPGKAGGQLKNIDRPSKKAAGRIDNRPRQPSALGNYGPGRDTRIASQRGNYSRDVGRGPRVGHGGGGPRMSHGGGGRRQGGGGGRGGGRGGRR</sequence>
<feature type="compositionally biased region" description="Basic and acidic residues" evidence="1">
    <location>
        <begin position="381"/>
        <end position="397"/>
    </location>
</feature>